<accession>A0A561UU64</accession>
<evidence type="ECO:0000313" key="1">
    <source>
        <dbReference type="EMBL" id="TWG02915.1"/>
    </source>
</evidence>
<gene>
    <name evidence="1" type="ORF">FHX80_111327</name>
</gene>
<reference evidence="1 2" key="1">
    <citation type="submission" date="2019-06" db="EMBL/GenBank/DDBJ databases">
        <title>Sequencing the genomes of 1000 actinobacteria strains.</title>
        <authorList>
            <person name="Klenk H.-P."/>
        </authorList>
    </citation>
    <scope>NUCLEOTIDE SEQUENCE [LARGE SCALE GENOMIC DNA]</scope>
    <source>
        <strain evidence="1 2">DSM 42059</strain>
    </source>
</reference>
<name>A0A561UU64_9ACTN</name>
<dbReference type="AlphaFoldDB" id="A0A561UU64"/>
<sequence>MSVTVHDSRCSTFFGLSGIGLCAAPGAEAPERDLASIGLPAAPEARVDDNGWW</sequence>
<protein>
    <submittedName>
        <fullName evidence="1">Uncharacterized protein</fullName>
    </submittedName>
</protein>
<dbReference type="EMBL" id="VIWW01000001">
    <property type="protein sequence ID" value="TWG02915.1"/>
    <property type="molecule type" value="Genomic_DNA"/>
</dbReference>
<dbReference type="Proteomes" id="UP000318186">
    <property type="component" value="Unassembled WGS sequence"/>
</dbReference>
<proteinExistence type="predicted"/>
<organism evidence="1 2">
    <name type="scientific">Streptomyces brevispora</name>
    <dbReference type="NCBI Taxonomy" id="887462"/>
    <lineage>
        <taxon>Bacteria</taxon>
        <taxon>Bacillati</taxon>
        <taxon>Actinomycetota</taxon>
        <taxon>Actinomycetes</taxon>
        <taxon>Kitasatosporales</taxon>
        <taxon>Streptomycetaceae</taxon>
        <taxon>Streptomyces</taxon>
    </lineage>
</organism>
<evidence type="ECO:0000313" key="2">
    <source>
        <dbReference type="Proteomes" id="UP000318186"/>
    </source>
</evidence>
<comment type="caution">
    <text evidence="1">The sequence shown here is derived from an EMBL/GenBank/DDBJ whole genome shotgun (WGS) entry which is preliminary data.</text>
</comment>